<feature type="domain" description="RNA-binding S4" evidence="2">
    <location>
        <begin position="168"/>
        <end position="228"/>
    </location>
</feature>
<dbReference type="NCBIfam" id="TIGR03069">
    <property type="entry name" value="PS_II_S4"/>
    <property type="match status" value="1"/>
</dbReference>
<dbReference type="InterPro" id="IPR017506">
    <property type="entry name" value="PSII_S4"/>
</dbReference>
<dbReference type="Gene3D" id="3.30.70.330">
    <property type="match status" value="1"/>
</dbReference>
<dbReference type="InterPro" id="IPR036986">
    <property type="entry name" value="S4_RNA-bd_sf"/>
</dbReference>
<dbReference type="GO" id="GO:0003723">
    <property type="term" value="F:RNA binding"/>
    <property type="evidence" value="ECO:0007669"/>
    <property type="project" value="UniProtKB-KW"/>
</dbReference>
<dbReference type="SUPFAM" id="SSF55174">
    <property type="entry name" value="Alpha-L RNA-binding motif"/>
    <property type="match status" value="1"/>
</dbReference>
<organism evidence="3 4">
    <name type="scientific">Thermosynechococcus sichuanensis E542</name>
    <dbReference type="NCBI Taxonomy" id="2016101"/>
    <lineage>
        <taxon>Bacteria</taxon>
        <taxon>Bacillati</taxon>
        <taxon>Cyanobacteriota</taxon>
        <taxon>Cyanophyceae</taxon>
        <taxon>Acaryochloridales</taxon>
        <taxon>Thermosynechococcaceae</taxon>
        <taxon>Thermosynechococcus</taxon>
        <taxon>Thermosynechococcus sichuanensis</taxon>
    </lineage>
</organism>
<dbReference type="Proteomes" id="UP000261812">
    <property type="component" value="Chromosome"/>
</dbReference>
<dbReference type="Pfam" id="PF01479">
    <property type="entry name" value="S4"/>
    <property type="match status" value="1"/>
</dbReference>
<evidence type="ECO:0000313" key="3">
    <source>
        <dbReference type="EMBL" id="AXY67976.1"/>
    </source>
</evidence>
<dbReference type="KEGG" id="tsq:D3A95_07175"/>
<dbReference type="RefSeq" id="WP_181494380.1">
    <property type="nucleotide sequence ID" value="NZ_CP032152.1"/>
</dbReference>
<dbReference type="Gene3D" id="3.10.290.10">
    <property type="entry name" value="RNA-binding S4 domain"/>
    <property type="match status" value="1"/>
</dbReference>
<dbReference type="InterPro" id="IPR012677">
    <property type="entry name" value="Nucleotide-bd_a/b_plait_sf"/>
</dbReference>
<protein>
    <submittedName>
        <fullName evidence="3">Photosystem II S4 domain protein</fullName>
    </submittedName>
</protein>
<proteinExistence type="predicted"/>
<accession>A0A3B7MLI4</accession>
<name>A0A3B7MLI4_9CYAN</name>
<dbReference type="CDD" id="cd00165">
    <property type="entry name" value="S4"/>
    <property type="match status" value="1"/>
</dbReference>
<keyword evidence="1" id="KW-0694">RNA-binding</keyword>
<dbReference type="PROSITE" id="PS50889">
    <property type="entry name" value="S4"/>
    <property type="match status" value="1"/>
</dbReference>
<dbReference type="SMART" id="SM00363">
    <property type="entry name" value="S4"/>
    <property type="match status" value="1"/>
</dbReference>
<dbReference type="InterPro" id="IPR002942">
    <property type="entry name" value="S4_RNA-bd"/>
</dbReference>
<evidence type="ECO:0000256" key="1">
    <source>
        <dbReference type="PROSITE-ProRule" id="PRU00182"/>
    </source>
</evidence>
<dbReference type="AlphaFoldDB" id="A0A3B7MLI4"/>
<dbReference type="PANTHER" id="PTHR13633">
    <property type="entry name" value="MITOCHONDRIAL TRANSCRIPTION RESCUE FACTOR 1"/>
    <property type="match status" value="1"/>
</dbReference>
<dbReference type="Gene3D" id="3.30.1370.160">
    <property type="match status" value="1"/>
</dbReference>
<keyword evidence="4" id="KW-1185">Reference proteome</keyword>
<evidence type="ECO:0000313" key="4">
    <source>
        <dbReference type="Proteomes" id="UP000261812"/>
    </source>
</evidence>
<reference evidence="4" key="1">
    <citation type="submission" date="2018-09" db="EMBL/GenBank/DDBJ databases">
        <title>Complete genome sequence of thermophilic cyanobacteria strain Thermosynechococcus elongatus PKUAC-SCTE542.</title>
        <authorList>
            <person name="Liang Y."/>
            <person name="Tang J."/>
            <person name="Daroch M."/>
        </authorList>
    </citation>
    <scope>NUCLEOTIDE SEQUENCE [LARGE SCALE GENOMIC DNA]</scope>
    <source>
        <strain evidence="4">E542</strain>
    </source>
</reference>
<gene>
    <name evidence="3" type="ORF">D3A95_07175</name>
</gene>
<sequence length="243" mass="27203">MFDLETALDTAIKTWSVVHTPFLPPDQVVQALSTLEQRADVHGLAWGGYPQAERCRLAIAPLELSLEEQRPPLALVRITGNFLFDPATYSDFERAIADAGLDEGDYGDVILLGERGAQVVLIPEIVPPLQEHLKQVRTVPVTADVCDWSELAVAPPQRKSLSTVEASLRLDAVASAGFGVSRSKMSEWINQGLVRVNWQIVQQPRHLLKVNDLIAIRGKGRLRIQDIQVTKKERYRIQMERIR</sequence>
<dbReference type="EMBL" id="CP032152">
    <property type="protein sequence ID" value="AXY67976.1"/>
    <property type="molecule type" value="Genomic_DNA"/>
</dbReference>
<evidence type="ECO:0000259" key="2">
    <source>
        <dbReference type="SMART" id="SM00363"/>
    </source>
</evidence>
<dbReference type="PANTHER" id="PTHR13633:SF3">
    <property type="entry name" value="MITOCHONDRIAL TRANSCRIPTION RESCUE FACTOR 1"/>
    <property type="match status" value="1"/>
</dbReference>